<feature type="active site" evidence="5">
    <location>
        <position position="248"/>
    </location>
</feature>
<dbReference type="InterPro" id="IPR025532">
    <property type="entry name" value="G6P_1-epimerase"/>
</dbReference>
<comment type="caution">
    <text evidence="6">The sequence shown here is derived from an EMBL/GenBank/DDBJ whole genome shotgun (WGS) entry which is preliminary data.</text>
</comment>
<dbReference type="GO" id="GO:0047938">
    <property type="term" value="F:glucose-6-phosphate 1-epimerase activity"/>
    <property type="evidence" value="ECO:0007669"/>
    <property type="project" value="UniProtKB-UniRule"/>
</dbReference>
<protein>
    <recommendedName>
        <fullName evidence="4">Putative glucose-6-phosphate 1-epimerase</fullName>
        <ecNumber evidence="4">5.1.3.15</ecNumber>
    </recommendedName>
</protein>
<dbReference type="SUPFAM" id="SSF74650">
    <property type="entry name" value="Galactose mutarotase-like"/>
    <property type="match status" value="1"/>
</dbReference>
<evidence type="ECO:0000256" key="3">
    <source>
        <dbReference type="ARBA" id="ARBA00023235"/>
    </source>
</evidence>
<dbReference type="PIRSF" id="PIRSF016020">
    <property type="entry name" value="PHexose_mutarotase"/>
    <property type="match status" value="1"/>
</dbReference>
<dbReference type="EMBL" id="SNYQ01000005">
    <property type="protein sequence ID" value="TDQ57331.1"/>
    <property type="molecule type" value="Genomic_DNA"/>
</dbReference>
<organism evidence="6 7">
    <name type="scientific">Mesocricetibacter intestinalis</name>
    <dbReference type="NCBI Taxonomy" id="1521930"/>
    <lineage>
        <taxon>Bacteria</taxon>
        <taxon>Pseudomonadati</taxon>
        <taxon>Pseudomonadota</taxon>
        <taxon>Gammaproteobacteria</taxon>
        <taxon>Pasteurellales</taxon>
        <taxon>Pasteurellaceae</taxon>
        <taxon>Mesocricetibacter</taxon>
    </lineage>
</organism>
<dbReference type="GO" id="GO:0030246">
    <property type="term" value="F:carbohydrate binding"/>
    <property type="evidence" value="ECO:0007669"/>
    <property type="project" value="UniProtKB-UniRule"/>
</dbReference>
<evidence type="ECO:0000256" key="1">
    <source>
        <dbReference type="ARBA" id="ARBA00001096"/>
    </source>
</evidence>
<comment type="catalytic activity">
    <reaction evidence="1">
        <text>alpha-D-glucose 6-phosphate = beta-D-glucose 6-phosphate</text>
        <dbReference type="Rhea" id="RHEA:16249"/>
        <dbReference type="ChEBI" id="CHEBI:58225"/>
        <dbReference type="ChEBI" id="CHEBI:58247"/>
        <dbReference type="EC" id="5.1.3.15"/>
    </reaction>
</comment>
<dbReference type="CDD" id="cd09020">
    <property type="entry name" value="D-hex-6-P-epi_like"/>
    <property type="match status" value="1"/>
</dbReference>
<dbReference type="InterPro" id="IPR008183">
    <property type="entry name" value="Aldose_1/G6P_1-epimerase"/>
</dbReference>
<reference evidence="6 7" key="1">
    <citation type="submission" date="2019-03" db="EMBL/GenBank/DDBJ databases">
        <title>Genomic Encyclopedia of Type Strains, Phase IV (KMG-IV): sequencing the most valuable type-strain genomes for metagenomic binning, comparative biology and taxonomic classification.</title>
        <authorList>
            <person name="Goeker M."/>
        </authorList>
    </citation>
    <scope>NUCLEOTIDE SEQUENCE [LARGE SCALE GENOMIC DNA]</scope>
    <source>
        <strain evidence="6 7">DSM 28403</strain>
    </source>
</reference>
<dbReference type="GO" id="GO:0005975">
    <property type="term" value="P:carbohydrate metabolic process"/>
    <property type="evidence" value="ECO:0007669"/>
    <property type="project" value="InterPro"/>
</dbReference>
<comment type="similarity">
    <text evidence="2 4">Belongs to the glucose-6-phosphate 1-epimerase family.</text>
</comment>
<name>A0A4R6VB23_9PAST</name>
<dbReference type="Pfam" id="PF01263">
    <property type="entry name" value="Aldose_epim"/>
    <property type="match status" value="1"/>
</dbReference>
<proteinExistence type="inferred from homology"/>
<dbReference type="EC" id="5.1.3.15" evidence="4"/>
<dbReference type="Proteomes" id="UP000295657">
    <property type="component" value="Unassembled WGS sequence"/>
</dbReference>
<dbReference type="PANTHER" id="PTHR11122:SF13">
    <property type="entry name" value="GLUCOSE-6-PHOSPHATE 1-EPIMERASE"/>
    <property type="match status" value="1"/>
</dbReference>
<evidence type="ECO:0000256" key="4">
    <source>
        <dbReference type="PIRNR" id="PIRNR016020"/>
    </source>
</evidence>
<keyword evidence="7" id="KW-1185">Reference proteome</keyword>
<gene>
    <name evidence="6" type="ORF">EDC45_1385</name>
</gene>
<dbReference type="InterPro" id="IPR014718">
    <property type="entry name" value="GH-type_carb-bd"/>
</dbReference>
<feature type="active site" evidence="5">
    <location>
        <position position="150"/>
    </location>
</feature>
<evidence type="ECO:0000313" key="6">
    <source>
        <dbReference type="EMBL" id="TDQ57331.1"/>
    </source>
</evidence>
<dbReference type="Gene3D" id="2.70.98.10">
    <property type="match status" value="1"/>
</dbReference>
<evidence type="ECO:0000313" key="7">
    <source>
        <dbReference type="Proteomes" id="UP000295657"/>
    </source>
</evidence>
<keyword evidence="3 4" id="KW-0413">Isomerase</keyword>
<evidence type="ECO:0000256" key="5">
    <source>
        <dbReference type="PIRSR" id="PIRSR016020-1"/>
    </source>
</evidence>
<dbReference type="RefSeq" id="WP_133544840.1">
    <property type="nucleotide sequence ID" value="NZ_SNYQ01000005.1"/>
</dbReference>
<accession>A0A4R6VB23</accession>
<evidence type="ECO:0000256" key="2">
    <source>
        <dbReference type="ARBA" id="ARBA00005866"/>
    </source>
</evidence>
<sequence length="269" mass="30878">MEYKLVEQITPALSLYHYNEIPVLKLQHEIGSAEIALQGAHLLSWKPRHTQQDVFWLSEIEPFSLGKAIRGGIPICYPWFNNAGTPAHGFARISLWKLSEYIIESDKVRLVFSLFSAQDIILAQIIMTFDRECEITFVNFAESQAQLALHSYFNLGDIEQTILHNLSEQCFDSLSQSEQIVPSPRSIGEHVDCIYPRPNQPTLIEDPLYKRIIKIEHSNASDIVVWNPWHKATSAMSEQAYRNMLCVETARIRQRLERGERVAVKISVE</sequence>
<dbReference type="PANTHER" id="PTHR11122">
    <property type="entry name" value="APOSPORY-ASSOCIATED PROTEIN C-RELATED"/>
    <property type="match status" value="1"/>
</dbReference>
<dbReference type="AlphaFoldDB" id="A0A4R6VB23"/>
<dbReference type="OrthoDB" id="9790727at2"/>
<dbReference type="InterPro" id="IPR011013">
    <property type="entry name" value="Gal_mutarotase_sf_dom"/>
</dbReference>